<keyword evidence="3" id="KW-1185">Reference proteome</keyword>
<dbReference type="InterPro" id="IPR024072">
    <property type="entry name" value="DHFR-like_dom_sf"/>
</dbReference>
<evidence type="ECO:0000313" key="2">
    <source>
        <dbReference type="EMBL" id="BCB91120.1"/>
    </source>
</evidence>
<dbReference type="SUPFAM" id="SSF53597">
    <property type="entry name" value="Dihydrofolate reductase-like"/>
    <property type="match status" value="1"/>
</dbReference>
<evidence type="ECO:0000313" key="3">
    <source>
        <dbReference type="Proteomes" id="UP000503011"/>
    </source>
</evidence>
<dbReference type="AlphaFoldDB" id="A0A6F8YY66"/>
<gene>
    <name evidence="2" type="ORF">Psuf_084330</name>
</gene>
<name>A0A6F8YY66_9ACTN</name>
<reference evidence="2 3" key="2">
    <citation type="submission" date="2020-03" db="EMBL/GenBank/DDBJ databases">
        <authorList>
            <person name="Ichikawa N."/>
            <person name="Kimura A."/>
            <person name="Kitahashi Y."/>
            <person name="Uohara A."/>
        </authorList>
    </citation>
    <scope>NUCLEOTIDE SEQUENCE [LARGE SCALE GENOMIC DNA]</scope>
    <source>
        <strain evidence="2 3">NBRC 105367</strain>
    </source>
</reference>
<proteinExistence type="predicted"/>
<dbReference type="Gene3D" id="3.40.430.10">
    <property type="entry name" value="Dihydrofolate Reductase, subunit A"/>
    <property type="match status" value="1"/>
</dbReference>
<dbReference type="KEGG" id="psuu:Psuf_084330"/>
<reference evidence="2 3" key="1">
    <citation type="submission" date="2020-03" db="EMBL/GenBank/DDBJ databases">
        <title>Whole genome shotgun sequence of Phytohabitans suffuscus NBRC 105367.</title>
        <authorList>
            <person name="Komaki H."/>
            <person name="Tamura T."/>
        </authorList>
    </citation>
    <scope>NUCLEOTIDE SEQUENCE [LARGE SCALE GENOMIC DNA]</scope>
    <source>
        <strain evidence="2 3">NBRC 105367</strain>
    </source>
</reference>
<organism evidence="2 3">
    <name type="scientific">Phytohabitans suffuscus</name>
    <dbReference type="NCBI Taxonomy" id="624315"/>
    <lineage>
        <taxon>Bacteria</taxon>
        <taxon>Bacillati</taxon>
        <taxon>Actinomycetota</taxon>
        <taxon>Actinomycetes</taxon>
        <taxon>Micromonosporales</taxon>
        <taxon>Micromonosporaceae</taxon>
    </lineage>
</organism>
<dbReference type="RefSeq" id="WP_173163863.1">
    <property type="nucleotide sequence ID" value="NZ_AP022871.1"/>
</dbReference>
<accession>A0A6F8YY66</accession>
<protein>
    <submittedName>
        <fullName evidence="2">Deaminase</fullName>
    </submittedName>
</protein>
<evidence type="ECO:0000259" key="1">
    <source>
        <dbReference type="Pfam" id="PF01872"/>
    </source>
</evidence>
<dbReference type="GO" id="GO:0008703">
    <property type="term" value="F:5-amino-6-(5-phosphoribosylamino)uracil reductase activity"/>
    <property type="evidence" value="ECO:0007669"/>
    <property type="project" value="InterPro"/>
</dbReference>
<dbReference type="InterPro" id="IPR002734">
    <property type="entry name" value="RibDG_C"/>
</dbReference>
<dbReference type="GO" id="GO:0009231">
    <property type="term" value="P:riboflavin biosynthetic process"/>
    <property type="evidence" value="ECO:0007669"/>
    <property type="project" value="InterPro"/>
</dbReference>
<feature type="domain" description="Bacterial bifunctional deaminase-reductase C-terminal" evidence="1">
    <location>
        <begin position="5"/>
        <end position="167"/>
    </location>
</feature>
<dbReference type="Pfam" id="PF01872">
    <property type="entry name" value="RibD_C"/>
    <property type="match status" value="1"/>
</dbReference>
<dbReference type="EMBL" id="AP022871">
    <property type="protein sequence ID" value="BCB91120.1"/>
    <property type="molecule type" value="Genomic_DNA"/>
</dbReference>
<dbReference type="Proteomes" id="UP000503011">
    <property type="component" value="Chromosome"/>
</dbReference>
<sequence length="179" mass="19534">MGKSIITVQMSADASIGPAIGWYEPGGEHEGAGEEEIRLAGAMLLGRRTYEALAPIWMGTAGPYAEIVNALPKYVASTTLSGPLEWNATLVEGDLAGEVGRLKARHEGNLLTYGCGEFAFALVELGLADEIHFWVHPVVWAEPARPFHGLGHIRMALKDSTVFRDGVVRHRYEPLRVER</sequence>